<accession>A0A9X4QM66</accession>
<gene>
    <name evidence="4" type="ORF">OMP38_09155</name>
</gene>
<dbReference type="InterPro" id="IPR050463">
    <property type="entry name" value="Gfo/Idh/MocA_oxidrdct_glycsds"/>
</dbReference>
<feature type="domain" description="Gfo/Idh/MocA-like oxidoreductase N-terminal" evidence="2">
    <location>
        <begin position="8"/>
        <end position="130"/>
    </location>
</feature>
<evidence type="ECO:0000259" key="2">
    <source>
        <dbReference type="Pfam" id="PF01408"/>
    </source>
</evidence>
<dbReference type="GO" id="GO:0000166">
    <property type="term" value="F:nucleotide binding"/>
    <property type="evidence" value="ECO:0007669"/>
    <property type="project" value="InterPro"/>
</dbReference>
<dbReference type="GO" id="GO:0016491">
    <property type="term" value="F:oxidoreductase activity"/>
    <property type="evidence" value="ECO:0007669"/>
    <property type="project" value="UniProtKB-KW"/>
</dbReference>
<proteinExistence type="predicted"/>
<dbReference type="InterPro" id="IPR036291">
    <property type="entry name" value="NAD(P)-bd_dom_sf"/>
</dbReference>
<organism evidence="4 5">
    <name type="scientific">Cohnella ginsengisoli</name>
    <dbReference type="NCBI Taxonomy" id="425004"/>
    <lineage>
        <taxon>Bacteria</taxon>
        <taxon>Bacillati</taxon>
        <taxon>Bacillota</taxon>
        <taxon>Bacilli</taxon>
        <taxon>Bacillales</taxon>
        <taxon>Paenibacillaceae</taxon>
        <taxon>Cohnella</taxon>
    </lineage>
</organism>
<dbReference type="Pfam" id="PF22725">
    <property type="entry name" value="GFO_IDH_MocA_C3"/>
    <property type="match status" value="1"/>
</dbReference>
<keyword evidence="5" id="KW-1185">Reference proteome</keyword>
<evidence type="ECO:0000259" key="3">
    <source>
        <dbReference type="Pfam" id="PF22725"/>
    </source>
</evidence>
<name>A0A9X4QM66_9BACL</name>
<reference evidence="4 5" key="1">
    <citation type="submission" date="2022-10" db="EMBL/GenBank/DDBJ databases">
        <title>Comparative genomic analysis of Cohnella hashimotonis sp. nov., isolated from the International Space Station.</title>
        <authorList>
            <person name="Simpson A."/>
            <person name="Venkateswaran K."/>
        </authorList>
    </citation>
    <scope>NUCLEOTIDE SEQUENCE [LARGE SCALE GENOMIC DNA]</scope>
    <source>
        <strain evidence="4 5">DSM 18997</strain>
    </source>
</reference>
<dbReference type="InterPro" id="IPR055170">
    <property type="entry name" value="GFO_IDH_MocA-like_dom"/>
</dbReference>
<dbReference type="InterPro" id="IPR000683">
    <property type="entry name" value="Gfo/Idh/MocA-like_OxRdtase_N"/>
</dbReference>
<dbReference type="PANTHER" id="PTHR43818">
    <property type="entry name" value="BCDNA.GH03377"/>
    <property type="match status" value="1"/>
</dbReference>
<dbReference type="SUPFAM" id="SSF51735">
    <property type="entry name" value="NAD(P)-binding Rossmann-fold domains"/>
    <property type="match status" value="1"/>
</dbReference>
<dbReference type="PANTHER" id="PTHR43818:SF11">
    <property type="entry name" value="BCDNA.GH03377"/>
    <property type="match status" value="1"/>
</dbReference>
<comment type="caution">
    <text evidence="4">The sequence shown here is derived from an EMBL/GenBank/DDBJ whole genome shotgun (WGS) entry which is preliminary data.</text>
</comment>
<dbReference type="SUPFAM" id="SSF55347">
    <property type="entry name" value="Glyceraldehyde-3-phosphate dehydrogenase-like, C-terminal domain"/>
    <property type="match status" value="1"/>
</dbReference>
<sequence length="387" mass="42839">MAQDKRIVRFGVIGCGLMGKEFASAAARWCHLTDVGFEPRIVAVCDANPAAAAWFVDNVPSVVHAYGDYRELLANPEVDAVYCAVPHNLHQQIYVDIIRSGKHLLGEKPFGIDREANRAIAQALAEHPDVIVRCSSEFPFYPGAQQIVKWVNEGRFGRIIEVEAGFWHSSDLDPNKPINWKRRIATNGEYGCMGDLGMHVLHLPLRFGWKPKSVRALLSKIVPERPDGKGGMVPCETWDNAILACDVETEGQRFPMVLSTKRIAPGHANTWFIRIQGTDFSAEFTTKNPKQVASLPYEPGGAQAWHVVDAPYKSAYGTITGGIFEFGFSDSILQMWAAFCDELVSRDGMSQPFRCATPEEASASHLVFTAALESERTGNTIAIDWEE</sequence>
<feature type="domain" description="GFO/IDH/MocA-like oxidoreductase" evidence="3">
    <location>
        <begin position="145"/>
        <end position="278"/>
    </location>
</feature>
<dbReference type="AlphaFoldDB" id="A0A9X4QM66"/>
<evidence type="ECO:0000313" key="4">
    <source>
        <dbReference type="EMBL" id="MDG0791016.1"/>
    </source>
</evidence>
<evidence type="ECO:0000313" key="5">
    <source>
        <dbReference type="Proteomes" id="UP001153387"/>
    </source>
</evidence>
<keyword evidence="1" id="KW-0560">Oxidoreductase</keyword>
<dbReference type="Proteomes" id="UP001153387">
    <property type="component" value="Unassembled WGS sequence"/>
</dbReference>
<dbReference type="Gene3D" id="3.40.50.720">
    <property type="entry name" value="NAD(P)-binding Rossmann-like Domain"/>
    <property type="match status" value="1"/>
</dbReference>
<dbReference type="Pfam" id="PF01408">
    <property type="entry name" value="GFO_IDH_MocA"/>
    <property type="match status" value="1"/>
</dbReference>
<evidence type="ECO:0000256" key="1">
    <source>
        <dbReference type="ARBA" id="ARBA00023002"/>
    </source>
</evidence>
<dbReference type="Gene3D" id="3.30.360.10">
    <property type="entry name" value="Dihydrodipicolinate Reductase, domain 2"/>
    <property type="match status" value="1"/>
</dbReference>
<protein>
    <submittedName>
        <fullName evidence="4">Gfo/Idh/MocA family oxidoreductase</fullName>
    </submittedName>
</protein>
<dbReference type="RefSeq" id="WP_277564799.1">
    <property type="nucleotide sequence ID" value="NZ_JAPDHZ010000002.1"/>
</dbReference>
<dbReference type="EMBL" id="JAPDHZ010000002">
    <property type="protein sequence ID" value="MDG0791016.1"/>
    <property type="molecule type" value="Genomic_DNA"/>
</dbReference>